<dbReference type="Proteomes" id="UP000028547">
    <property type="component" value="Unassembled WGS sequence"/>
</dbReference>
<organism evidence="2 3">
    <name type="scientific">Archangium violaceum Cb vi76</name>
    <dbReference type="NCBI Taxonomy" id="1406225"/>
    <lineage>
        <taxon>Bacteria</taxon>
        <taxon>Pseudomonadati</taxon>
        <taxon>Myxococcota</taxon>
        <taxon>Myxococcia</taxon>
        <taxon>Myxococcales</taxon>
        <taxon>Cystobacterineae</taxon>
        <taxon>Archangiaceae</taxon>
        <taxon>Archangium</taxon>
    </lineage>
</organism>
<dbReference type="InterPro" id="IPR041916">
    <property type="entry name" value="Anti_sigma_zinc_sf"/>
</dbReference>
<dbReference type="Pfam" id="PF13490">
    <property type="entry name" value="zf-HC2"/>
    <property type="match status" value="1"/>
</dbReference>
<dbReference type="EMBL" id="JPMI01000109">
    <property type="protein sequence ID" value="KFA92143.1"/>
    <property type="molecule type" value="Genomic_DNA"/>
</dbReference>
<evidence type="ECO:0000259" key="1">
    <source>
        <dbReference type="Pfam" id="PF13490"/>
    </source>
</evidence>
<dbReference type="AlphaFoldDB" id="A0A084SUK8"/>
<evidence type="ECO:0000313" key="2">
    <source>
        <dbReference type="EMBL" id="KFA92143.1"/>
    </source>
</evidence>
<reference evidence="2 3" key="1">
    <citation type="submission" date="2014-07" db="EMBL/GenBank/DDBJ databases">
        <title>Draft Genome Sequence of Gephyronic Acid Producer, Cystobacter violaceus Strain Cb vi76.</title>
        <authorList>
            <person name="Stevens D.C."/>
            <person name="Young J."/>
            <person name="Carmichael R."/>
            <person name="Tan J."/>
            <person name="Taylor R.E."/>
        </authorList>
    </citation>
    <scope>NUCLEOTIDE SEQUENCE [LARGE SCALE GENOMIC DNA]</scope>
    <source>
        <strain evidence="2 3">Cb vi76</strain>
    </source>
</reference>
<sequence length="79" mass="9506">MLTCQQVTELVTRYLEGQMEWRQRVAFWCHLAVCPHCRRYVRQMRVTIATLGKLPEEPPPPQERKALLEHYRAWSQKPE</sequence>
<proteinExistence type="predicted"/>
<evidence type="ECO:0000313" key="3">
    <source>
        <dbReference type="Proteomes" id="UP000028547"/>
    </source>
</evidence>
<feature type="domain" description="Putative zinc-finger" evidence="1">
    <location>
        <begin position="4"/>
        <end position="38"/>
    </location>
</feature>
<dbReference type="InterPro" id="IPR027383">
    <property type="entry name" value="Znf_put"/>
</dbReference>
<dbReference type="Gene3D" id="1.10.10.1320">
    <property type="entry name" value="Anti-sigma factor, zinc-finger domain"/>
    <property type="match status" value="1"/>
</dbReference>
<accession>A0A084SUK8</accession>
<protein>
    <recommendedName>
        <fullName evidence="1">Putative zinc-finger domain-containing protein</fullName>
    </recommendedName>
</protein>
<gene>
    <name evidence="2" type="ORF">Q664_17740</name>
</gene>
<name>A0A084SUK8_9BACT</name>
<dbReference type="RefSeq" id="WP_043396117.1">
    <property type="nucleotide sequence ID" value="NZ_JPMI01000109.1"/>
</dbReference>
<comment type="caution">
    <text evidence="2">The sequence shown here is derived from an EMBL/GenBank/DDBJ whole genome shotgun (WGS) entry which is preliminary data.</text>
</comment>